<evidence type="ECO:0000313" key="5">
    <source>
        <dbReference type="Proteomes" id="UP000295129"/>
    </source>
</evidence>
<organism evidence="4 5">
    <name type="scientific">Azoarcus indigens</name>
    <dbReference type="NCBI Taxonomy" id="29545"/>
    <lineage>
        <taxon>Bacteria</taxon>
        <taxon>Pseudomonadati</taxon>
        <taxon>Pseudomonadota</taxon>
        <taxon>Betaproteobacteria</taxon>
        <taxon>Rhodocyclales</taxon>
        <taxon>Zoogloeaceae</taxon>
        <taxon>Azoarcus</taxon>
    </lineage>
</organism>
<evidence type="ECO:0000256" key="3">
    <source>
        <dbReference type="SAM" id="SignalP"/>
    </source>
</evidence>
<feature type="signal peptide" evidence="3">
    <location>
        <begin position="1"/>
        <end position="20"/>
    </location>
</feature>
<dbReference type="OrthoDB" id="8777086at2"/>
<proteinExistence type="predicted"/>
<feature type="compositionally biased region" description="Basic and acidic residues" evidence="2">
    <location>
        <begin position="127"/>
        <end position="144"/>
    </location>
</feature>
<feature type="coiled-coil region" evidence="1">
    <location>
        <begin position="37"/>
        <end position="88"/>
    </location>
</feature>
<dbReference type="AlphaFoldDB" id="A0A4R6DWI2"/>
<comment type="caution">
    <text evidence="4">The sequence shown here is derived from an EMBL/GenBank/DDBJ whole genome shotgun (WGS) entry which is preliminary data.</text>
</comment>
<evidence type="ECO:0000256" key="1">
    <source>
        <dbReference type="SAM" id="Coils"/>
    </source>
</evidence>
<keyword evidence="3" id="KW-0732">Signal</keyword>
<accession>A0A4R6DWI2</accession>
<feature type="compositionally biased region" description="Low complexity" evidence="2">
    <location>
        <begin position="145"/>
        <end position="155"/>
    </location>
</feature>
<sequence length="200" mass="21986">MSTRLVPALLLALIIPLASAQDSSTAGTPAEQISRLKAEAKKLRAQADSTYTTAEQECYRRFLVNACIDKEKQRRLDTVTEARKLEAEARRIDLAEKQRIAAESPGAKPPREAAAPSPDVTIQPASEAERIRAERDAAARRAEQDAAASRSAADSARSRQRGEAAAEAADRADQAARDRARYEERIRDYEEKKARDADGR</sequence>
<dbReference type="EMBL" id="SNVV01000011">
    <property type="protein sequence ID" value="TDN49656.1"/>
    <property type="molecule type" value="Genomic_DNA"/>
</dbReference>
<feature type="chain" id="PRO_5020636756" description="Colicin import membrane protein" evidence="3">
    <location>
        <begin position="21"/>
        <end position="200"/>
    </location>
</feature>
<feature type="compositionally biased region" description="Basic and acidic residues" evidence="2">
    <location>
        <begin position="156"/>
        <end position="200"/>
    </location>
</feature>
<keyword evidence="5" id="KW-1185">Reference proteome</keyword>
<protein>
    <recommendedName>
        <fullName evidence="6">Colicin import membrane protein</fullName>
    </recommendedName>
</protein>
<name>A0A4R6DWI2_9RHOO</name>
<evidence type="ECO:0008006" key="6">
    <source>
        <dbReference type="Google" id="ProtNLM"/>
    </source>
</evidence>
<dbReference type="RefSeq" id="WP_133592484.1">
    <property type="nucleotide sequence ID" value="NZ_SNVV01000011.1"/>
</dbReference>
<keyword evidence="1" id="KW-0175">Coiled coil</keyword>
<feature type="region of interest" description="Disordered" evidence="2">
    <location>
        <begin position="96"/>
        <end position="200"/>
    </location>
</feature>
<evidence type="ECO:0000256" key="2">
    <source>
        <dbReference type="SAM" id="MobiDB-lite"/>
    </source>
</evidence>
<evidence type="ECO:0000313" key="4">
    <source>
        <dbReference type="EMBL" id="TDN49656.1"/>
    </source>
</evidence>
<gene>
    <name evidence="4" type="ORF">C7389_111135</name>
</gene>
<dbReference type="Proteomes" id="UP000295129">
    <property type="component" value="Unassembled WGS sequence"/>
</dbReference>
<reference evidence="4 5" key="1">
    <citation type="submission" date="2019-03" db="EMBL/GenBank/DDBJ databases">
        <title>Genomic Encyclopedia of Type Strains, Phase IV (KMG-IV): sequencing the most valuable type-strain genomes for metagenomic binning, comparative biology and taxonomic classification.</title>
        <authorList>
            <person name="Goeker M."/>
        </authorList>
    </citation>
    <scope>NUCLEOTIDE SEQUENCE [LARGE SCALE GENOMIC DNA]</scope>
    <source>
        <strain evidence="4 5">DSM 12121</strain>
    </source>
</reference>